<dbReference type="SMART" id="SM00855">
    <property type="entry name" value="PGAM"/>
    <property type="match status" value="1"/>
</dbReference>
<dbReference type="RefSeq" id="WP_028287795.1">
    <property type="nucleotide sequence ID" value="NZ_BMLF01000002.1"/>
</dbReference>
<evidence type="ECO:0000313" key="2">
    <source>
        <dbReference type="EMBL" id="GGM00786.1"/>
    </source>
</evidence>
<dbReference type="PANTHER" id="PTHR47623">
    <property type="entry name" value="OS09G0287300 PROTEIN"/>
    <property type="match status" value="1"/>
</dbReference>
<comment type="caution">
    <text evidence="2">The sequence shown here is derived from an EMBL/GenBank/DDBJ whole genome shotgun (WGS) entry which is preliminary data.</text>
</comment>
<reference evidence="2" key="1">
    <citation type="journal article" date="2014" name="Int. J. Syst. Evol. Microbiol.">
        <title>Complete genome sequence of Corynebacterium casei LMG S-19264T (=DSM 44701T), isolated from a smear-ripened cheese.</title>
        <authorList>
            <consortium name="US DOE Joint Genome Institute (JGI-PGF)"/>
            <person name="Walter F."/>
            <person name="Albersmeier A."/>
            <person name="Kalinowski J."/>
            <person name="Ruckert C."/>
        </authorList>
    </citation>
    <scope>NUCLEOTIDE SEQUENCE</scope>
    <source>
        <strain evidence="2">CGMCC 1.6293</strain>
    </source>
</reference>
<dbReference type="AlphaFoldDB" id="A0A917WG08"/>
<evidence type="ECO:0000313" key="3">
    <source>
        <dbReference type="Proteomes" id="UP000649829"/>
    </source>
</evidence>
<dbReference type="Gene3D" id="3.40.50.1240">
    <property type="entry name" value="Phosphoglycerate mutase-like"/>
    <property type="match status" value="1"/>
</dbReference>
<dbReference type="CDD" id="cd07067">
    <property type="entry name" value="HP_PGM_like"/>
    <property type="match status" value="1"/>
</dbReference>
<protein>
    <submittedName>
        <fullName evidence="2">Phosphoglycerate mutase</fullName>
    </submittedName>
</protein>
<dbReference type="PANTHER" id="PTHR47623:SF1">
    <property type="entry name" value="OS09G0287300 PROTEIN"/>
    <property type="match status" value="1"/>
</dbReference>
<dbReference type="Pfam" id="PF00300">
    <property type="entry name" value="His_Phos_1"/>
    <property type="match status" value="1"/>
</dbReference>
<dbReference type="InterPro" id="IPR013078">
    <property type="entry name" value="His_Pase_superF_clade-1"/>
</dbReference>
<sequence>MTRRLILIRHAKSSWADPGQDDHERPLNRRGQRSAVAIGHWLREKGFLPDRILCSSAARTRETCALLALDPEPVILPALYHASPETLLAELQAAGGGTVAVIGHNPGIGTFAEMILSAPPPHGRFFDYPTGATLVADLPVDAWSEVTPGAGRVVDFITPRELTGD</sequence>
<keyword evidence="3" id="KW-1185">Reference proteome</keyword>
<proteinExistence type="predicted"/>
<dbReference type="SUPFAM" id="SSF53254">
    <property type="entry name" value="Phosphoglycerate mutase-like"/>
    <property type="match status" value="1"/>
</dbReference>
<dbReference type="InterPro" id="IPR029033">
    <property type="entry name" value="His_PPase_superfam"/>
</dbReference>
<evidence type="ECO:0000256" key="1">
    <source>
        <dbReference type="PIRSR" id="PIRSR613078-2"/>
    </source>
</evidence>
<feature type="binding site" evidence="1">
    <location>
        <position position="59"/>
    </location>
    <ligand>
        <name>substrate</name>
    </ligand>
</feature>
<dbReference type="EMBL" id="BMLF01000002">
    <property type="protein sequence ID" value="GGM00786.1"/>
    <property type="molecule type" value="Genomic_DNA"/>
</dbReference>
<organism evidence="2 3">
    <name type="scientific">Pseudooceanicola nanhaiensis</name>
    <dbReference type="NCBI Taxonomy" id="375761"/>
    <lineage>
        <taxon>Bacteria</taxon>
        <taxon>Pseudomonadati</taxon>
        <taxon>Pseudomonadota</taxon>
        <taxon>Alphaproteobacteria</taxon>
        <taxon>Rhodobacterales</taxon>
        <taxon>Paracoccaceae</taxon>
        <taxon>Pseudooceanicola</taxon>
    </lineage>
</organism>
<name>A0A917WG08_9RHOB</name>
<reference evidence="2" key="2">
    <citation type="submission" date="2020-09" db="EMBL/GenBank/DDBJ databases">
        <authorList>
            <person name="Sun Q."/>
            <person name="Zhou Y."/>
        </authorList>
    </citation>
    <scope>NUCLEOTIDE SEQUENCE</scope>
    <source>
        <strain evidence="2">CGMCC 1.6293</strain>
    </source>
</reference>
<accession>A0A917WG08</accession>
<gene>
    <name evidence="2" type="ORF">GCM10011534_23270</name>
</gene>
<dbReference type="Proteomes" id="UP000649829">
    <property type="component" value="Unassembled WGS sequence"/>
</dbReference>